<gene>
    <name evidence="4" type="ORF">DIS24_g7307</name>
</gene>
<feature type="region of interest" description="Disordered" evidence="2">
    <location>
        <begin position="315"/>
        <end position="478"/>
    </location>
</feature>
<keyword evidence="1" id="KW-0175">Coiled coil</keyword>
<reference evidence="4" key="1">
    <citation type="submission" date="2023-06" db="EMBL/GenBank/DDBJ databases">
        <title>Multi-omics analyses reveal the molecular pathogenesis toolkit of Lasiodiplodia hormozganensis, a cross-kingdom pathogen.</title>
        <authorList>
            <person name="Felix C."/>
            <person name="Meneses R."/>
            <person name="Goncalves M.F.M."/>
            <person name="Tilleman L."/>
            <person name="Duarte A.S."/>
            <person name="Jorrin-Novo J.V."/>
            <person name="Van De Peer Y."/>
            <person name="Deforce D."/>
            <person name="Van Nieuwerburgh F."/>
            <person name="Esteves A.C."/>
            <person name="Alves A."/>
        </authorList>
    </citation>
    <scope>NUCLEOTIDE SEQUENCE</scope>
    <source>
        <strain evidence="4">CBS 339.90</strain>
    </source>
</reference>
<dbReference type="Proteomes" id="UP001175001">
    <property type="component" value="Unassembled WGS sequence"/>
</dbReference>
<sequence>MSTGNISNPPSSAPAESKSARKKKAKAEAAAAAAAAAAPATPTKDDQTPVEGSVNGAEDTEHPYIKELQKRLRSVNKKLNAMEKVNSVMKENPDVSLDDLVASKKINNDQKAQALKKPSLEAEREQLGEQLTNFKKVQEELAAKLARQKESLEATHLKELKELEDKIRAEEKAEADKIVKQRLLIFSQFLRSAAARRQQGDEETELSKAFEGALLHVYGGNPEAVVAAEKLISGSEEHVISTEGLELTVSYAQVKQASIEDAPFAAEEAWVDQVAQADAAPPVEENTVGTDPTVAHAGLTELDATAAPTNGEATEISAVPTASVDDSAANAAGDRWDTKAPGSEDPLAESFEMVPRDPTEVETAPEPAPATSTQSWAEETPAAATPAAAPPAAAPPAAAEPAPATNGDGFQEVPSSRGGRGRGNFQGERRGGYRGRGGPRGEGRGRGGYRGDRGDGYRGRGGYRGGRGRDNHQAQPSQ</sequence>
<organism evidence="4 5">
    <name type="scientific">Lasiodiplodia hormozganensis</name>
    <dbReference type="NCBI Taxonomy" id="869390"/>
    <lineage>
        <taxon>Eukaryota</taxon>
        <taxon>Fungi</taxon>
        <taxon>Dikarya</taxon>
        <taxon>Ascomycota</taxon>
        <taxon>Pezizomycotina</taxon>
        <taxon>Dothideomycetes</taxon>
        <taxon>Dothideomycetes incertae sedis</taxon>
        <taxon>Botryosphaeriales</taxon>
        <taxon>Botryosphaeriaceae</taxon>
        <taxon>Lasiodiplodia</taxon>
    </lineage>
</organism>
<dbReference type="AlphaFoldDB" id="A0AA39Y8B1"/>
<dbReference type="EMBL" id="JAUJDW010000042">
    <property type="protein sequence ID" value="KAK0647894.1"/>
    <property type="molecule type" value="Genomic_DNA"/>
</dbReference>
<evidence type="ECO:0000313" key="4">
    <source>
        <dbReference type="EMBL" id="KAK0647894.1"/>
    </source>
</evidence>
<feature type="compositionally biased region" description="Low complexity" evidence="2">
    <location>
        <begin position="395"/>
        <end position="405"/>
    </location>
</feature>
<evidence type="ECO:0000313" key="5">
    <source>
        <dbReference type="Proteomes" id="UP001175001"/>
    </source>
</evidence>
<feature type="coiled-coil region" evidence="1">
    <location>
        <begin position="120"/>
        <end position="180"/>
    </location>
</feature>
<accession>A0AA39Y8B1</accession>
<feature type="compositionally biased region" description="Low complexity" evidence="2">
    <location>
        <begin position="28"/>
        <end position="40"/>
    </location>
</feature>
<evidence type="ECO:0000256" key="1">
    <source>
        <dbReference type="SAM" id="Coils"/>
    </source>
</evidence>
<evidence type="ECO:0000259" key="3">
    <source>
        <dbReference type="Pfam" id="PF26434"/>
    </source>
</evidence>
<feature type="region of interest" description="Disordered" evidence="2">
    <location>
        <begin position="1"/>
        <end position="67"/>
    </location>
</feature>
<protein>
    <recommendedName>
        <fullName evidence="3">YAG7-like dimerisation domain-containing protein</fullName>
    </recommendedName>
</protein>
<dbReference type="Pfam" id="PF26434">
    <property type="entry name" value="YAG7_C"/>
    <property type="match status" value="1"/>
</dbReference>
<feature type="domain" description="YAG7-like dimerisation" evidence="3">
    <location>
        <begin position="177"/>
        <end position="259"/>
    </location>
</feature>
<feature type="compositionally biased region" description="Low complexity" evidence="2">
    <location>
        <begin position="361"/>
        <end position="387"/>
    </location>
</feature>
<evidence type="ECO:0000256" key="2">
    <source>
        <dbReference type="SAM" id="MobiDB-lite"/>
    </source>
</evidence>
<proteinExistence type="predicted"/>
<name>A0AA39Y8B1_9PEZI</name>
<keyword evidence="5" id="KW-1185">Reference proteome</keyword>
<dbReference type="InterPro" id="IPR058602">
    <property type="entry name" value="YAG7_dimerisation_dom"/>
</dbReference>
<comment type="caution">
    <text evidence="4">The sequence shown here is derived from an EMBL/GenBank/DDBJ whole genome shotgun (WGS) entry which is preliminary data.</text>
</comment>
<feature type="compositionally biased region" description="Basic and acidic residues" evidence="2">
    <location>
        <begin position="439"/>
        <end position="458"/>
    </location>
</feature>